<evidence type="ECO:0000256" key="13">
    <source>
        <dbReference type="SAM" id="MobiDB-lite"/>
    </source>
</evidence>
<dbReference type="Gene3D" id="3.90.70.10">
    <property type="entry name" value="Cysteine proteinases"/>
    <property type="match status" value="1"/>
</dbReference>
<evidence type="ECO:0000256" key="5">
    <source>
        <dbReference type="ARBA" id="ARBA00021393"/>
    </source>
</evidence>
<dbReference type="GO" id="GO:0016579">
    <property type="term" value="P:protein deubiquitination"/>
    <property type="evidence" value="ECO:0007669"/>
    <property type="project" value="InterPro"/>
</dbReference>
<evidence type="ECO:0000256" key="12">
    <source>
        <dbReference type="ARBA" id="ARBA00031508"/>
    </source>
</evidence>
<dbReference type="PROSITE" id="PS50144">
    <property type="entry name" value="MATH"/>
    <property type="match status" value="1"/>
</dbReference>
<dbReference type="GO" id="GO:0005634">
    <property type="term" value="C:nucleus"/>
    <property type="evidence" value="ECO:0007669"/>
    <property type="project" value="UniProtKB-SubCell"/>
</dbReference>
<dbReference type="Pfam" id="PF22486">
    <property type="entry name" value="MATH_2"/>
    <property type="match status" value="1"/>
</dbReference>
<dbReference type="EMBL" id="BTSX01000006">
    <property type="protein sequence ID" value="GMT06261.1"/>
    <property type="molecule type" value="Genomic_DNA"/>
</dbReference>
<evidence type="ECO:0000256" key="9">
    <source>
        <dbReference type="ARBA" id="ARBA00022807"/>
    </source>
</evidence>
<dbReference type="SUPFAM" id="SSF54001">
    <property type="entry name" value="Cysteine proteinases"/>
    <property type="match status" value="1"/>
</dbReference>
<evidence type="ECO:0000256" key="2">
    <source>
        <dbReference type="ARBA" id="ARBA00004123"/>
    </source>
</evidence>
<dbReference type="PROSITE" id="PS00972">
    <property type="entry name" value="USP_1"/>
    <property type="match status" value="1"/>
</dbReference>
<dbReference type="CDD" id="cd02659">
    <property type="entry name" value="peptidase_C19C"/>
    <property type="match status" value="1"/>
</dbReference>
<accession>A0AAV5UIG9</accession>
<dbReference type="FunFam" id="3.90.70.10:FF:000005">
    <property type="entry name" value="Ubiquitin carboxyl-terminal hydrolase 7"/>
    <property type="match status" value="1"/>
</dbReference>
<evidence type="ECO:0000259" key="15">
    <source>
        <dbReference type="PROSITE" id="PS50235"/>
    </source>
</evidence>
<dbReference type="Gene3D" id="3.10.20.90">
    <property type="entry name" value="Phosphatidylinositol 3-kinase Catalytic Subunit, Chain A, domain 1"/>
    <property type="match status" value="2"/>
</dbReference>
<dbReference type="GO" id="GO:0006508">
    <property type="term" value="P:proteolysis"/>
    <property type="evidence" value="ECO:0007669"/>
    <property type="project" value="UniProtKB-KW"/>
</dbReference>
<evidence type="ECO:0000313" key="17">
    <source>
        <dbReference type="Proteomes" id="UP001432027"/>
    </source>
</evidence>
<organism evidence="16 17">
    <name type="scientific">Pristionchus entomophagus</name>
    <dbReference type="NCBI Taxonomy" id="358040"/>
    <lineage>
        <taxon>Eukaryota</taxon>
        <taxon>Metazoa</taxon>
        <taxon>Ecdysozoa</taxon>
        <taxon>Nematoda</taxon>
        <taxon>Chromadorea</taxon>
        <taxon>Rhabditida</taxon>
        <taxon>Rhabditina</taxon>
        <taxon>Diplogasteromorpha</taxon>
        <taxon>Diplogasteroidea</taxon>
        <taxon>Neodiplogasteridae</taxon>
        <taxon>Pristionchus</taxon>
    </lineage>
</organism>
<dbReference type="Pfam" id="PF12436">
    <property type="entry name" value="USP7_ICP0_bdg"/>
    <property type="match status" value="1"/>
</dbReference>
<dbReference type="AlphaFoldDB" id="A0AAV5UIG9"/>
<dbReference type="EC" id="3.4.19.12" evidence="4"/>
<dbReference type="Gene3D" id="2.60.210.10">
    <property type="entry name" value="Apoptosis, Tumor Necrosis Factor Receptor Associated Protein 2, Chain A"/>
    <property type="match status" value="1"/>
</dbReference>
<keyword evidence="9" id="KW-0788">Thiol protease</keyword>
<dbReference type="GO" id="GO:0005829">
    <property type="term" value="C:cytosol"/>
    <property type="evidence" value="ECO:0007669"/>
    <property type="project" value="TreeGrafter"/>
</dbReference>
<evidence type="ECO:0000256" key="1">
    <source>
        <dbReference type="ARBA" id="ARBA00000707"/>
    </source>
</evidence>
<dbReference type="InterPro" id="IPR029346">
    <property type="entry name" value="USP_C"/>
</dbReference>
<dbReference type="InterPro" id="IPR050164">
    <property type="entry name" value="Peptidase_C19"/>
</dbReference>
<dbReference type="PANTHER" id="PTHR24006">
    <property type="entry name" value="UBIQUITIN CARBOXYL-TERMINAL HYDROLASE"/>
    <property type="match status" value="1"/>
</dbReference>
<dbReference type="SUPFAM" id="SSF49599">
    <property type="entry name" value="TRAF domain-like"/>
    <property type="match status" value="1"/>
</dbReference>
<dbReference type="Pfam" id="PF00443">
    <property type="entry name" value="UCH"/>
    <property type="match status" value="1"/>
</dbReference>
<keyword evidence="6" id="KW-0645">Protease</keyword>
<feature type="domain" description="MATH" evidence="14">
    <location>
        <begin position="133"/>
        <end position="270"/>
    </location>
</feature>
<evidence type="ECO:0000256" key="6">
    <source>
        <dbReference type="ARBA" id="ARBA00022670"/>
    </source>
</evidence>
<dbReference type="InterPro" id="IPR038765">
    <property type="entry name" value="Papain-like_cys_pep_sf"/>
</dbReference>
<gene>
    <name evidence="16" type="ORF">PENTCL1PPCAC_28435</name>
</gene>
<dbReference type="InterPro" id="IPR001394">
    <property type="entry name" value="Peptidase_C19_UCH"/>
</dbReference>
<evidence type="ECO:0000256" key="11">
    <source>
        <dbReference type="ARBA" id="ARBA00031500"/>
    </source>
</evidence>
<evidence type="ECO:0000256" key="8">
    <source>
        <dbReference type="ARBA" id="ARBA00022801"/>
    </source>
</evidence>
<dbReference type="InterPro" id="IPR028889">
    <property type="entry name" value="USP"/>
</dbReference>
<evidence type="ECO:0000313" key="16">
    <source>
        <dbReference type="EMBL" id="GMT06261.1"/>
    </source>
</evidence>
<dbReference type="InterPro" id="IPR024729">
    <property type="entry name" value="USP7_ICP0-binding_dom"/>
</dbReference>
<feature type="region of interest" description="Disordered" evidence="13">
    <location>
        <begin position="83"/>
        <end position="108"/>
    </location>
</feature>
<evidence type="ECO:0000256" key="10">
    <source>
        <dbReference type="ARBA" id="ARBA00023242"/>
    </source>
</evidence>
<dbReference type="InterPro" id="IPR018200">
    <property type="entry name" value="USP_CS"/>
</dbReference>
<comment type="catalytic activity">
    <reaction evidence="1">
        <text>Thiol-dependent hydrolysis of ester, thioester, amide, peptide and isopeptide bonds formed by the C-terminal Gly of ubiquitin (a 76-residue protein attached to proteins as an intracellular targeting signal).</text>
        <dbReference type="EC" id="3.4.19.12"/>
    </reaction>
</comment>
<protein>
    <recommendedName>
        <fullName evidence="5">Ubiquitin carboxyl-terminal hydrolase 7</fullName>
        <ecNumber evidence="4">3.4.19.12</ecNumber>
    </recommendedName>
    <alternativeName>
        <fullName evidence="12">Ubiquitin thioesterase 7</fullName>
    </alternativeName>
    <alternativeName>
        <fullName evidence="11">Ubiquitin-specific-processing protease 7</fullName>
    </alternativeName>
</protein>
<feature type="region of interest" description="Disordered" evidence="13">
    <location>
        <begin position="1"/>
        <end position="51"/>
    </location>
</feature>
<keyword evidence="17" id="KW-1185">Reference proteome</keyword>
<dbReference type="InterPro" id="IPR008974">
    <property type="entry name" value="TRAF-like"/>
</dbReference>
<name>A0AAV5UIG9_9BILA</name>
<dbReference type="PROSITE" id="PS50235">
    <property type="entry name" value="USP_3"/>
    <property type="match status" value="1"/>
</dbReference>
<dbReference type="InterPro" id="IPR002083">
    <property type="entry name" value="MATH/TRAF_dom"/>
</dbReference>
<dbReference type="PANTHER" id="PTHR24006:SF644">
    <property type="entry name" value="UBIQUITIN CARBOXYL-TERMINAL HYDROLASE 7"/>
    <property type="match status" value="1"/>
</dbReference>
<keyword evidence="10" id="KW-0539">Nucleus</keyword>
<sequence length="1248" mass="142981">RYPLVGRSRLSGPTSTITRPMDNFTPKTNPPAYDVEMVGDENNPEPIDARLRRPLEPLTIFADESSEPMDTTNGRPVATVAPLGGLGMGGGGDSEMEGPAQNKRKESEIKSAYQVEPEEEEDCLSMIDPYKGKGFLRLDIVKFSDFCRLESDRQQRMSKSVWVRGLPWKILAIPRQIERGQQRNSRALGFFLQCNGGDTGEGANWNCVAHAALQVISKRPGTDNHVRRITHTFYPKENDWGYSSFLACDMLANPANGFIDTATDTVSLAVHVSAEAPHGVSWDSRKHTGFVGLKNQGATCYMNSILQTLFFTNSLRKAVYQMTISPDEDPESSVALAMQRVFYDLSHSDKPVGTKKLTKSFGWDSLDSFLQHDVQELCRVLLDNLETKMKGTPVQDMIPTLFKGKMCSYIKCMDVEYESARDEIFYDVQLNIRSRDPARHNSSFSIMDSFRDYVEAERLDGENKYDAGEYGLQPALKGVRFVHFPPILQFQLMRFQFDPNLESNVKVNDRFEFTDLLDLNEFIEKNDEGIDYTYYLHAVLVHSGDFHGGHYVVYINTDVKGRTSHWCKFDDDVVSRSTFKDACVANFGGDDPEVLGRIFTNAYMLVYIRKDKIDEVLCEVTDEDIPRELIERFEADKVEEEKHKKEKQDAHLYQNIYFITDDIIEAHRGFDLFDVKILESPEVHRKIEKAAPLEKLFAFVQNQVLQGESKMEDNACSFRLWRFSENTVRDERQHVMSLPRFRATDAITLTPETANKEIVHVLQSDKAILYIERPSVRPDGTLHFPNYNDSSDILIFLKYYDTDIKEIRCIGTTIVNFRSSLIETQPEILAKLSLPPDTKLRFYEEISPEKIKVIESPSLPLCSDMMLSEVNDGAIIIFERIEYTTMTDNAKAYLDKKYNTIEVEILQNDDNSQFPCAIMDSAAVNTTGTVDLLWRCDKLTEYVAEKLDYDATRLMLWRLAAYSEKPTHFVNEAQLKHGNFRVKELLSLTGDAIHDPRKQKKYKIYYNKIPIPVTELDRRKQMRITMVDEKFATVEATVFPDKFGTVRNILDETRRIFKFSPTGTGKLRLVLAGTTNGNKRVMNIFSEDDSLATVQKSSPQLSYPQAFHLRVEEVPHDQMVKGLNEMFLAVAHFDKNPGERMFGVPFYFKVTEGESFQTVRERLRVRLDLTEKEMEKYKFAILAGSRLTRHLDMESDERVRISDLQHFPRAGGVDIRSAQNSIWLGLDHYNRGRVSEKSRSEKAIVIHN</sequence>
<dbReference type="Pfam" id="PF14533">
    <property type="entry name" value="USP7_C2"/>
    <property type="match status" value="1"/>
</dbReference>
<evidence type="ECO:0000256" key="3">
    <source>
        <dbReference type="ARBA" id="ARBA00009085"/>
    </source>
</evidence>
<feature type="non-terminal residue" evidence="16">
    <location>
        <position position="1"/>
    </location>
</feature>
<keyword evidence="8" id="KW-0378">Hydrolase</keyword>
<comment type="similarity">
    <text evidence="3">Belongs to the peptidase C19 family.</text>
</comment>
<evidence type="ECO:0000256" key="7">
    <source>
        <dbReference type="ARBA" id="ARBA00022786"/>
    </source>
</evidence>
<proteinExistence type="inferred from homology"/>
<reference evidence="16" key="1">
    <citation type="submission" date="2023-10" db="EMBL/GenBank/DDBJ databases">
        <title>Genome assembly of Pristionchus species.</title>
        <authorList>
            <person name="Yoshida K."/>
            <person name="Sommer R.J."/>
        </authorList>
    </citation>
    <scope>NUCLEOTIDE SEQUENCE</scope>
    <source>
        <strain evidence="16">RS0144</strain>
    </source>
</reference>
<feature type="compositionally biased region" description="Gly residues" evidence="13">
    <location>
        <begin position="84"/>
        <end position="93"/>
    </location>
</feature>
<evidence type="ECO:0000259" key="14">
    <source>
        <dbReference type="PROSITE" id="PS50144"/>
    </source>
</evidence>
<dbReference type="GO" id="GO:0031647">
    <property type="term" value="P:regulation of protein stability"/>
    <property type="evidence" value="ECO:0007669"/>
    <property type="project" value="TreeGrafter"/>
</dbReference>
<comment type="caution">
    <text evidence="16">The sequence shown here is derived from an EMBL/GenBank/DDBJ whole genome shotgun (WGS) entry which is preliminary data.</text>
</comment>
<comment type="subcellular location">
    <subcellularLocation>
        <location evidence="2">Nucleus</location>
    </subcellularLocation>
</comment>
<feature type="domain" description="USP" evidence="15">
    <location>
        <begin position="291"/>
        <end position="610"/>
    </location>
</feature>
<dbReference type="Proteomes" id="UP001432027">
    <property type="component" value="Unassembled WGS sequence"/>
</dbReference>
<keyword evidence="7" id="KW-0833">Ubl conjugation pathway</keyword>
<dbReference type="SMART" id="SM00061">
    <property type="entry name" value="MATH"/>
    <property type="match status" value="1"/>
</dbReference>
<dbReference type="PROSITE" id="PS00973">
    <property type="entry name" value="USP_2"/>
    <property type="match status" value="1"/>
</dbReference>
<dbReference type="GO" id="GO:0004843">
    <property type="term" value="F:cysteine-type deubiquitinase activity"/>
    <property type="evidence" value="ECO:0007669"/>
    <property type="project" value="UniProtKB-EC"/>
</dbReference>
<evidence type="ECO:0000256" key="4">
    <source>
        <dbReference type="ARBA" id="ARBA00012759"/>
    </source>
</evidence>